<feature type="compositionally biased region" description="Polar residues" evidence="12">
    <location>
        <begin position="342"/>
        <end position="364"/>
    </location>
</feature>
<feature type="compositionally biased region" description="Basic and acidic residues" evidence="12">
    <location>
        <begin position="152"/>
        <end position="162"/>
    </location>
</feature>
<evidence type="ECO:0000256" key="2">
    <source>
        <dbReference type="ARBA" id="ARBA00009334"/>
    </source>
</evidence>
<dbReference type="GO" id="GO:0005524">
    <property type="term" value="F:ATP binding"/>
    <property type="evidence" value="ECO:0007669"/>
    <property type="project" value="UniProtKB-KW"/>
</dbReference>
<dbReference type="GO" id="GO:0016787">
    <property type="term" value="F:hydrolase activity"/>
    <property type="evidence" value="ECO:0007669"/>
    <property type="project" value="UniProtKB-KW"/>
</dbReference>
<feature type="region of interest" description="Disordered" evidence="12">
    <location>
        <begin position="143"/>
        <end position="162"/>
    </location>
</feature>
<evidence type="ECO:0000256" key="11">
    <source>
        <dbReference type="ARBA" id="ARBA00037449"/>
    </source>
</evidence>
<protein>
    <recommendedName>
        <fullName evidence="3">RNA helicase</fullName>
        <ecNumber evidence="3">3.6.4.13</ecNumber>
    </recommendedName>
</protein>
<keyword evidence="9" id="KW-0067">ATP-binding</keyword>
<dbReference type="InterPro" id="IPR027417">
    <property type="entry name" value="P-loop_NTPase"/>
</dbReference>
<keyword evidence="5" id="KW-0698">rRNA processing</keyword>
<dbReference type="InterPro" id="IPR014001">
    <property type="entry name" value="Helicase_ATP-bd"/>
</dbReference>
<keyword evidence="4" id="KW-0690">Ribosome biogenesis</keyword>
<evidence type="ECO:0000256" key="3">
    <source>
        <dbReference type="ARBA" id="ARBA00012552"/>
    </source>
</evidence>
<proteinExistence type="inferred from homology"/>
<evidence type="ECO:0000256" key="9">
    <source>
        <dbReference type="ARBA" id="ARBA00022840"/>
    </source>
</evidence>
<dbReference type="Pfam" id="PF00271">
    <property type="entry name" value="Helicase_C"/>
    <property type="match status" value="1"/>
</dbReference>
<feature type="region of interest" description="Disordered" evidence="12">
    <location>
        <begin position="337"/>
        <end position="392"/>
    </location>
</feature>
<comment type="subcellular location">
    <subcellularLocation>
        <location evidence="1">Nucleus</location>
        <location evidence="1">Nucleolus</location>
    </subcellularLocation>
</comment>
<dbReference type="Pfam" id="PF00270">
    <property type="entry name" value="DEAD"/>
    <property type="match status" value="2"/>
</dbReference>
<evidence type="ECO:0000259" key="13">
    <source>
        <dbReference type="PROSITE" id="PS51192"/>
    </source>
</evidence>
<evidence type="ECO:0000256" key="5">
    <source>
        <dbReference type="ARBA" id="ARBA00022552"/>
    </source>
</evidence>
<dbReference type="EMBL" id="FLQV01000189">
    <property type="protein sequence ID" value="SBS84288.1"/>
    <property type="molecule type" value="Genomic_DNA"/>
</dbReference>
<feature type="compositionally biased region" description="Polar residues" evidence="12">
    <location>
        <begin position="522"/>
        <end position="531"/>
    </location>
</feature>
<evidence type="ECO:0000256" key="1">
    <source>
        <dbReference type="ARBA" id="ARBA00004604"/>
    </source>
</evidence>
<comment type="similarity">
    <text evidence="2">Belongs to the DEAD box helicase family. DDX5/DBP2 subfamily.</text>
</comment>
<dbReference type="CDD" id="cd00268">
    <property type="entry name" value="DEADc"/>
    <property type="match status" value="1"/>
</dbReference>
<evidence type="ECO:0000256" key="4">
    <source>
        <dbReference type="ARBA" id="ARBA00022517"/>
    </source>
</evidence>
<evidence type="ECO:0000256" key="8">
    <source>
        <dbReference type="ARBA" id="ARBA00022806"/>
    </source>
</evidence>
<keyword evidence="8 15" id="KW-0347">Helicase</keyword>
<dbReference type="PROSITE" id="PS00039">
    <property type="entry name" value="DEAD_ATP_HELICASE"/>
    <property type="match status" value="1"/>
</dbReference>
<evidence type="ECO:0000256" key="12">
    <source>
        <dbReference type="SAM" id="MobiDB-lite"/>
    </source>
</evidence>
<dbReference type="Proteomes" id="UP000078546">
    <property type="component" value="Unassembled WGS sequence"/>
</dbReference>
<dbReference type="SUPFAM" id="SSF52540">
    <property type="entry name" value="P-loop containing nucleoside triphosphate hydrolases"/>
    <property type="match status" value="2"/>
</dbReference>
<evidence type="ECO:0000256" key="10">
    <source>
        <dbReference type="ARBA" id="ARBA00023242"/>
    </source>
</evidence>
<dbReference type="GO" id="GO:0003676">
    <property type="term" value="F:nucleic acid binding"/>
    <property type="evidence" value="ECO:0007669"/>
    <property type="project" value="InterPro"/>
</dbReference>
<dbReference type="PROSITE" id="PS51192">
    <property type="entry name" value="HELICASE_ATP_BIND_1"/>
    <property type="match status" value="1"/>
</dbReference>
<dbReference type="SMART" id="SM00487">
    <property type="entry name" value="DEXDc"/>
    <property type="match status" value="1"/>
</dbReference>
<comment type="function">
    <text evidence="11">ATP-dependent RNA helicase required for 60S ribosomal subunit synthesis. Involved in efficient pre-rRNA processing, predominantly at site A3, which is necessary for the normal formation of 25S and 5.8S rRNAs.</text>
</comment>
<dbReference type="InterPro" id="IPR000629">
    <property type="entry name" value="RNA-helicase_DEAD-box_CS"/>
</dbReference>
<dbReference type="InterPro" id="IPR011545">
    <property type="entry name" value="DEAD/DEAH_box_helicase_dom"/>
</dbReference>
<sequence>MNDETKPIWEGNEVFPSTIKERITFCKNIALDKSYIFLFIELIVHFEWRIIHEEVHLQDEAHAVSVRQLRSRSQTFPTVVCNMKDNPQLGEGGTASYEHSYKQDMRQMGDKNYSHRDVKCETNSIKGDGDNVHTLTMSRLHDLSHDNSSSESRVEAPVKNERENSSLNDVINKYLMNVDRKKEGNTANDMQSGMNNNFNYITYVDYFNHMNNIDQVNSATGYIQENMSINTHMCNNTDMHGMSNGDSLTNGELYKSTFYARNNNPIEWAQSNGNNDFLQSLIDTYDKTEANIGSGDISNGGEVSVNTYVKYQNFEKFSSKNDQQHTSSFAQSKHNNGRYYVSHSNTHYANHTNPQESFMKNSMRISDREKAEDGREDLEGNVGESRNREKERTYGNRKTYFYDGRKGLYKNCYESNLRELSPPPLRREQMGLYRASRMNDKGEFAKSEEVKRLGEGRIKKFVSKWDDDIGQKKGFHPGERRQFRSDEQQQFRPDEQRQFRPDEQRQFKPDEHRQFRPDEQRQFQPDPQRPNSYDKKYECNIFDDECYFVKCKIYGEEKVEVPEPLNFMEDLSEICGEMLYKNICVKGYSQMTTVQKYSIPIIKKKINLIASSQTGSGKTFSFLCPVISNIKKDNEILRPHFPGAYACITPLCLVLCPTRELVIQIQNEVISPHINIIRCDIQPCIVLLLYCNTLQLGTLSTCILYTLVNSLTKNMDIVCMAFYGGETMKDQIVQINERQADVVVSTPGRLLDLLNNCKVSLSFVQYLIFDEADEMISLGLKNQMNEIIFEKDLCPGESRQTIFFTATLSDNLREDIEKFMATPYVYLHIKQKRDVKNSVKQIVKYVPMKSKLNELFRDVRTLQGQAIVFVELRNSINHIFSFLKSKGFEVNYLHGKMSQVRRQTVFEQFRDKSFQILIATSIAARGLDFPDLELVINYDLPSEFDQYMHRIGRTGRIGKSGIAINYVNSSNRKIIDKLIEHLKKYDQVVPNWLLNFNKPYNSA</sequence>
<name>A0A1A8VUQ5_PLAOA</name>
<evidence type="ECO:0000256" key="6">
    <source>
        <dbReference type="ARBA" id="ARBA00022741"/>
    </source>
</evidence>
<dbReference type="Gene3D" id="3.40.50.300">
    <property type="entry name" value="P-loop containing nucleotide triphosphate hydrolases"/>
    <property type="match status" value="2"/>
</dbReference>
<accession>A0A1A8VUQ5</accession>
<feature type="domain" description="Helicase C-terminal" evidence="14">
    <location>
        <begin position="851"/>
        <end position="997"/>
    </location>
</feature>
<keyword evidence="6" id="KW-0547">Nucleotide-binding</keyword>
<dbReference type="EC" id="3.6.4.13" evidence="3"/>
<feature type="compositionally biased region" description="Basic and acidic residues" evidence="12">
    <location>
        <begin position="469"/>
        <end position="521"/>
    </location>
</feature>
<evidence type="ECO:0000313" key="16">
    <source>
        <dbReference type="Proteomes" id="UP000078546"/>
    </source>
</evidence>
<evidence type="ECO:0000256" key="7">
    <source>
        <dbReference type="ARBA" id="ARBA00022801"/>
    </source>
</evidence>
<evidence type="ECO:0000259" key="14">
    <source>
        <dbReference type="PROSITE" id="PS51194"/>
    </source>
</evidence>
<feature type="region of interest" description="Disordered" evidence="12">
    <location>
        <begin position="469"/>
        <end position="534"/>
    </location>
</feature>
<gene>
    <name evidence="15" type="ORF">POVCU1_010450</name>
</gene>
<dbReference type="AlphaFoldDB" id="A0A1A8VUQ5"/>
<dbReference type="SMART" id="SM00490">
    <property type="entry name" value="HELICc"/>
    <property type="match status" value="1"/>
</dbReference>
<reference evidence="16" key="1">
    <citation type="submission" date="2016-05" db="EMBL/GenBank/DDBJ databases">
        <authorList>
            <person name="Naeem Raeece"/>
        </authorList>
    </citation>
    <scope>NUCLEOTIDE SEQUENCE [LARGE SCALE GENOMIC DNA]</scope>
</reference>
<dbReference type="PANTHER" id="PTHR47958">
    <property type="entry name" value="ATP-DEPENDENT RNA HELICASE DBP3"/>
    <property type="match status" value="1"/>
</dbReference>
<organism evidence="15 16">
    <name type="scientific">Plasmodium ovale curtisi</name>
    <dbReference type="NCBI Taxonomy" id="864141"/>
    <lineage>
        <taxon>Eukaryota</taxon>
        <taxon>Sar</taxon>
        <taxon>Alveolata</taxon>
        <taxon>Apicomplexa</taxon>
        <taxon>Aconoidasida</taxon>
        <taxon>Haemosporida</taxon>
        <taxon>Plasmodiidae</taxon>
        <taxon>Plasmodium</taxon>
        <taxon>Plasmodium (Plasmodium)</taxon>
    </lineage>
</organism>
<dbReference type="GO" id="GO:0003724">
    <property type="term" value="F:RNA helicase activity"/>
    <property type="evidence" value="ECO:0007669"/>
    <property type="project" value="UniProtKB-EC"/>
</dbReference>
<dbReference type="InterPro" id="IPR001650">
    <property type="entry name" value="Helicase_C-like"/>
</dbReference>
<keyword evidence="10" id="KW-0539">Nucleus</keyword>
<keyword evidence="7" id="KW-0378">Hydrolase</keyword>
<dbReference type="PROSITE" id="PS51194">
    <property type="entry name" value="HELICASE_CTER"/>
    <property type="match status" value="1"/>
</dbReference>
<dbReference type="CDD" id="cd18787">
    <property type="entry name" value="SF2_C_DEAD"/>
    <property type="match status" value="1"/>
</dbReference>
<evidence type="ECO:0000313" key="15">
    <source>
        <dbReference type="EMBL" id="SBS84288.1"/>
    </source>
</evidence>
<feature type="domain" description="Helicase ATP-binding" evidence="13">
    <location>
        <begin position="599"/>
        <end position="826"/>
    </location>
</feature>
<dbReference type="InterPro" id="IPR044742">
    <property type="entry name" value="DEAD/DEAH_RhlB"/>
</dbReference>